<dbReference type="RefSeq" id="WP_172345195.1">
    <property type="nucleotide sequence ID" value="NZ_CATJFF010000028.1"/>
</dbReference>
<proteinExistence type="predicted"/>
<dbReference type="Pfam" id="PF00534">
    <property type="entry name" value="Glycos_transf_1"/>
    <property type="match status" value="1"/>
</dbReference>
<accession>A0ABX2B6X1</accession>
<dbReference type="PANTHER" id="PTHR45947:SF3">
    <property type="entry name" value="SULFOQUINOVOSYL TRANSFERASE SQD2"/>
    <property type="match status" value="1"/>
</dbReference>
<dbReference type="SUPFAM" id="SSF53756">
    <property type="entry name" value="UDP-Glycosyltransferase/glycogen phosphorylase"/>
    <property type="match status" value="1"/>
</dbReference>
<organism evidence="2 3">
    <name type="scientific">Xylanibacter caecicola</name>
    <dbReference type="NCBI Taxonomy" id="2736294"/>
    <lineage>
        <taxon>Bacteria</taxon>
        <taxon>Pseudomonadati</taxon>
        <taxon>Bacteroidota</taxon>
        <taxon>Bacteroidia</taxon>
        <taxon>Bacteroidales</taxon>
        <taxon>Prevotellaceae</taxon>
        <taxon>Xylanibacter</taxon>
    </lineage>
</organism>
<sequence length="385" mass="43617">MKILWISPWFGNYRIPVYENLNKLTGGNFYIICSEENTSKLVREKLKRTLSNHAIIMSGEKRMTMGSEVSDFANSALVIKKQPGLYKAVKAVGADVIITEGFGGWAPAGIRYAVTHRKKLCMFYERTAYVERHSPTWRSMYRRIMGIPVDHFLINGTLTEEYLNDGLHFKNTPKVKGCMCADSFGLSNAVAKVTDEDKQILRDTLKLKQGLTFLFVGQMVDRKGIKELLAVWNRHTAQYPDDNLLVIGKGILEQPLKEEYSTDKSIHILGGISYDELYKYYALCDVFIMPTLEDNWCLVIPEAMACGKPVACSIYNGGHYELVQDGVDGYRFDPLNPDSIVETLGKFHQSDLQSMGQKAVEIENNFTPDKAAQRIFDACQKVFKK</sequence>
<comment type="caution">
    <text evidence="2">The sequence shown here is derived from an EMBL/GenBank/DDBJ whole genome shotgun (WGS) entry which is preliminary data.</text>
</comment>
<dbReference type="CDD" id="cd03801">
    <property type="entry name" value="GT4_PimA-like"/>
    <property type="match status" value="1"/>
</dbReference>
<dbReference type="InterPro" id="IPR001296">
    <property type="entry name" value="Glyco_trans_1"/>
</dbReference>
<keyword evidence="3" id="KW-1185">Reference proteome</keyword>
<gene>
    <name evidence="2" type="ORF">HPS54_09430</name>
</gene>
<reference evidence="2 3" key="1">
    <citation type="submission" date="2020-05" db="EMBL/GenBank/DDBJ databases">
        <title>Distinct polysaccharide utilization as determinants for interspecies competition between intestinal Prevotella spp.</title>
        <authorList>
            <person name="Galvez E.J.C."/>
            <person name="Iljazovic A."/>
            <person name="Strowig T."/>
        </authorList>
    </citation>
    <scope>NUCLEOTIDE SEQUENCE [LARGE SCALE GENOMIC DNA]</scope>
    <source>
        <strain evidence="2 3">PCHR</strain>
    </source>
</reference>
<dbReference type="Gene3D" id="3.40.50.2000">
    <property type="entry name" value="Glycogen Phosphorylase B"/>
    <property type="match status" value="1"/>
</dbReference>
<evidence type="ECO:0000313" key="3">
    <source>
        <dbReference type="Proteomes" id="UP000820977"/>
    </source>
</evidence>
<dbReference type="PANTHER" id="PTHR45947">
    <property type="entry name" value="SULFOQUINOVOSYL TRANSFERASE SQD2"/>
    <property type="match status" value="1"/>
</dbReference>
<protein>
    <submittedName>
        <fullName evidence="2">Glycosyltransferase family 4 protein</fullName>
    </submittedName>
</protein>
<dbReference type="EMBL" id="JABKKJ010000016">
    <property type="protein sequence ID" value="NPE25730.1"/>
    <property type="molecule type" value="Genomic_DNA"/>
</dbReference>
<feature type="domain" description="Glycosyl transferase family 1" evidence="1">
    <location>
        <begin position="203"/>
        <end position="350"/>
    </location>
</feature>
<evidence type="ECO:0000313" key="2">
    <source>
        <dbReference type="EMBL" id="NPE25730.1"/>
    </source>
</evidence>
<dbReference type="InterPro" id="IPR050194">
    <property type="entry name" value="Glycosyltransferase_grp1"/>
</dbReference>
<name>A0ABX2B6X1_9BACT</name>
<evidence type="ECO:0000259" key="1">
    <source>
        <dbReference type="Pfam" id="PF00534"/>
    </source>
</evidence>
<dbReference type="Proteomes" id="UP000820977">
    <property type="component" value="Unassembled WGS sequence"/>
</dbReference>